<keyword evidence="4" id="KW-1185">Reference proteome</keyword>
<feature type="domain" description="SLH" evidence="2">
    <location>
        <begin position="67"/>
        <end position="126"/>
    </location>
</feature>
<evidence type="ECO:0000259" key="2">
    <source>
        <dbReference type="PROSITE" id="PS51272"/>
    </source>
</evidence>
<feature type="domain" description="SLH" evidence="2">
    <location>
        <begin position="3"/>
        <end position="66"/>
    </location>
</feature>
<reference evidence="3" key="2">
    <citation type="submission" date="2020-08" db="EMBL/GenBank/DDBJ databases">
        <authorList>
            <person name="Chen M."/>
            <person name="Teng W."/>
            <person name="Zhao L."/>
            <person name="Hu C."/>
            <person name="Zhou Y."/>
            <person name="Han B."/>
            <person name="Song L."/>
            <person name="Shu W."/>
        </authorList>
    </citation>
    <scope>NUCLEOTIDE SEQUENCE</scope>
    <source>
        <strain evidence="3">FACHB-1375</strain>
    </source>
</reference>
<evidence type="ECO:0000313" key="4">
    <source>
        <dbReference type="Proteomes" id="UP000641646"/>
    </source>
</evidence>
<dbReference type="PANTHER" id="PTHR43405">
    <property type="entry name" value="GLYCOSYL HYDROLASE DIGH"/>
    <property type="match status" value="1"/>
</dbReference>
<keyword evidence="1" id="KW-0732">Signal</keyword>
<evidence type="ECO:0000313" key="3">
    <source>
        <dbReference type="EMBL" id="MBD2179898.1"/>
    </source>
</evidence>
<dbReference type="InterPro" id="IPR052177">
    <property type="entry name" value="Divisome_Glycosyl_Hydrolase"/>
</dbReference>
<dbReference type="PANTHER" id="PTHR43405:SF1">
    <property type="entry name" value="GLYCOSYL HYDROLASE DIGH"/>
    <property type="match status" value="1"/>
</dbReference>
<reference evidence="3" key="1">
    <citation type="journal article" date="2015" name="ISME J.">
        <title>Draft Genome Sequence of Streptomyces incarnatus NRRL8089, which Produces the Nucleoside Antibiotic Sinefungin.</title>
        <authorList>
            <person name="Oshima K."/>
            <person name="Hattori M."/>
            <person name="Shimizu H."/>
            <person name="Fukuda K."/>
            <person name="Nemoto M."/>
            <person name="Inagaki K."/>
            <person name="Tamura T."/>
        </authorList>
    </citation>
    <scope>NUCLEOTIDE SEQUENCE</scope>
    <source>
        <strain evidence="3">FACHB-1375</strain>
    </source>
</reference>
<comment type="caution">
    <text evidence="3">The sequence shown here is derived from an EMBL/GenBank/DDBJ whole genome shotgun (WGS) entry which is preliminary data.</text>
</comment>
<feature type="domain" description="SLH" evidence="2">
    <location>
        <begin position="129"/>
        <end position="193"/>
    </location>
</feature>
<dbReference type="InterPro" id="IPR001119">
    <property type="entry name" value="SLH_dom"/>
</dbReference>
<dbReference type="Gene3D" id="3.20.20.80">
    <property type="entry name" value="Glycosidases"/>
    <property type="match status" value="1"/>
</dbReference>
<accession>A0A926VAQ1</accession>
<gene>
    <name evidence="3" type="ORF">H6G03_02020</name>
</gene>
<proteinExistence type="predicted"/>
<dbReference type="EMBL" id="JACJPW010000003">
    <property type="protein sequence ID" value="MBD2179898.1"/>
    <property type="molecule type" value="Genomic_DNA"/>
</dbReference>
<dbReference type="InterPro" id="IPR003790">
    <property type="entry name" value="GHL10"/>
</dbReference>
<evidence type="ECO:0000256" key="1">
    <source>
        <dbReference type="ARBA" id="ARBA00022729"/>
    </source>
</evidence>
<dbReference type="PROSITE" id="PS51272">
    <property type="entry name" value="SLH"/>
    <property type="match status" value="3"/>
</dbReference>
<dbReference type="Pfam" id="PF02638">
    <property type="entry name" value="GHL10"/>
    <property type="match status" value="1"/>
</dbReference>
<dbReference type="SUPFAM" id="SSF51445">
    <property type="entry name" value="(Trans)glycosidases"/>
    <property type="match status" value="1"/>
</dbReference>
<name>A0A926VAQ1_9CYAN</name>
<dbReference type="Proteomes" id="UP000641646">
    <property type="component" value="Unassembled WGS sequence"/>
</dbReference>
<dbReference type="Pfam" id="PF00395">
    <property type="entry name" value="SLH"/>
    <property type="match status" value="2"/>
</dbReference>
<dbReference type="AlphaFoldDB" id="A0A926VAQ1"/>
<organism evidence="3 4">
    <name type="scientific">Aerosakkonema funiforme FACHB-1375</name>
    <dbReference type="NCBI Taxonomy" id="2949571"/>
    <lineage>
        <taxon>Bacteria</taxon>
        <taxon>Bacillati</taxon>
        <taxon>Cyanobacteriota</taxon>
        <taxon>Cyanophyceae</taxon>
        <taxon>Oscillatoriophycideae</taxon>
        <taxon>Aerosakkonematales</taxon>
        <taxon>Aerosakkonemataceae</taxon>
        <taxon>Aerosakkonema</taxon>
    </lineage>
</organism>
<dbReference type="RefSeq" id="WP_190461554.1">
    <property type="nucleotide sequence ID" value="NZ_JACJPW010000003.1"/>
</dbReference>
<dbReference type="InterPro" id="IPR017853">
    <property type="entry name" value="GH"/>
</dbReference>
<protein>
    <submittedName>
        <fullName evidence="3">Family 10 glycosylhydrolase</fullName>
    </submittedName>
</protein>
<sequence>MVTSLTGFSDIQNHWARLFIEGLVQRGIVSGFPDKTFRPNQAMTRAEFAAIVVKAFPIPGKRKYVPFVDVGSNYWAAAAIKKAYETEFLSGYPDGRFRPEDKITRVQALISLVSGLGITTTVNLNAELPKIYQDANFIPSYARDKIAIATSADMVVNYPTLQMLRPLEFATRGEVATFIYQALVYLKQVTPIPSKYIVTLRKTVSVSHRREFRGVWVTTGWNIDWPSKQALSVAQQKAELIAILDLIQALNFNALILQVRVEGDAFYYSKLEPWSAWLTGIQGKAPEPFYDPLEFVITESHKRNIELHAWFNPYRVRTSTSPSPNVAPHITVTHPEVVCKYGNELWVDPGIAIVRDWTYNVILDVVRRYDVDGIQIDDYWYPYPIAGQTFPDGNSYAAYQKSGGQLSLGDWRRENTNQMVRRLADGIHAEKPYVKFGIAPFGIYRPGQPAQIRGLDAYNELYSDSKKWLEQGWVDYLSPQLYWRIDPPAQSYPVLLKWWTENNPKGKHIYTGNKLGLLDGKSWTVAEITRQVEISRSLSDRLSLGNVFYSMKDLLQNRLGIADALKKSIYAQPALVPIMQWIDAAPPTVPTGAIVKDGKLNWNATNNADIRSWTLYQQNGSTWTLLKVFSAATNVAAVEPGTYALCAVDRMGNESAGVVISF</sequence>